<dbReference type="EMBL" id="LIHL02000011">
    <property type="protein sequence ID" value="KAF5455278.1"/>
    <property type="molecule type" value="Genomic_DNA"/>
</dbReference>
<gene>
    <name evidence="1" type="ORF">F2P56_024874</name>
</gene>
<reference evidence="1" key="2">
    <citation type="submission" date="2020-03" db="EMBL/GenBank/DDBJ databases">
        <title>Walnut 2.0.</title>
        <authorList>
            <person name="Marrano A."/>
            <person name="Britton M."/>
            <person name="Zimin A.V."/>
            <person name="Zaini P.A."/>
            <person name="Workman R."/>
            <person name="Puiu D."/>
            <person name="Bianco L."/>
            <person name="Allen B.J."/>
            <person name="Troggio M."/>
            <person name="Leslie C.A."/>
            <person name="Timp W."/>
            <person name="Dendekar A."/>
            <person name="Salzberg S.L."/>
            <person name="Neale D.B."/>
        </authorList>
    </citation>
    <scope>NUCLEOTIDE SEQUENCE</scope>
    <source>
        <tissue evidence="1">Leaves</tissue>
    </source>
</reference>
<name>A0A833UID5_JUGRE</name>
<feature type="non-terminal residue" evidence="1">
    <location>
        <position position="1"/>
    </location>
</feature>
<comment type="caution">
    <text evidence="1">The sequence shown here is derived from an EMBL/GenBank/DDBJ whole genome shotgun (WGS) entry which is preliminary data.</text>
</comment>
<dbReference type="Gramene" id="Jr11_15010_p1">
    <property type="protein sequence ID" value="cds.Jr11_15010_p1"/>
    <property type="gene ID" value="Jr11_15010"/>
</dbReference>
<accession>A0A833UID5</accession>
<sequence length="102" mass="11415">TFASLSQYVQVSLFRCRGRFSSFSSIENFPLKKENSLSSSVRAIKSPSSDHIKWLSLTPTLSFSLFSSSTDSLLLSAGTAKIRSHSPFLCVSLFFRFYVVFV</sequence>
<evidence type="ECO:0000313" key="2">
    <source>
        <dbReference type="Proteomes" id="UP000619265"/>
    </source>
</evidence>
<dbReference type="Proteomes" id="UP000619265">
    <property type="component" value="Unassembled WGS sequence"/>
</dbReference>
<organism evidence="1 2">
    <name type="scientific">Juglans regia</name>
    <name type="common">English walnut</name>
    <dbReference type="NCBI Taxonomy" id="51240"/>
    <lineage>
        <taxon>Eukaryota</taxon>
        <taxon>Viridiplantae</taxon>
        <taxon>Streptophyta</taxon>
        <taxon>Embryophyta</taxon>
        <taxon>Tracheophyta</taxon>
        <taxon>Spermatophyta</taxon>
        <taxon>Magnoliopsida</taxon>
        <taxon>eudicotyledons</taxon>
        <taxon>Gunneridae</taxon>
        <taxon>Pentapetalae</taxon>
        <taxon>rosids</taxon>
        <taxon>fabids</taxon>
        <taxon>Fagales</taxon>
        <taxon>Juglandaceae</taxon>
        <taxon>Juglans</taxon>
    </lineage>
</organism>
<reference evidence="1" key="1">
    <citation type="submission" date="2015-10" db="EMBL/GenBank/DDBJ databases">
        <authorList>
            <person name="Martinez-Garcia P.J."/>
            <person name="Crepeau M.W."/>
            <person name="Puiu D."/>
            <person name="Gonzalez-Ibeas D."/>
            <person name="Whalen J."/>
            <person name="Stevens K."/>
            <person name="Paul R."/>
            <person name="Butterfield T."/>
            <person name="Britton M."/>
            <person name="Reagan R."/>
            <person name="Chakraborty S."/>
            <person name="Walawage S.L."/>
            <person name="Vasquez-Gross H.A."/>
            <person name="Cardeno C."/>
            <person name="Famula R."/>
            <person name="Pratt K."/>
            <person name="Kuruganti S."/>
            <person name="Aradhya M.K."/>
            <person name="Leslie C.A."/>
            <person name="Dandekar A.M."/>
            <person name="Salzberg S.L."/>
            <person name="Wegrzyn J.L."/>
            <person name="Langley C.H."/>
            <person name="Neale D.B."/>
        </authorList>
    </citation>
    <scope>NUCLEOTIDE SEQUENCE</scope>
    <source>
        <tissue evidence="1">Leaves</tissue>
    </source>
</reference>
<protein>
    <submittedName>
        <fullName evidence="1">Uncharacterized protein</fullName>
    </submittedName>
</protein>
<dbReference type="AlphaFoldDB" id="A0A833UID5"/>
<evidence type="ECO:0000313" key="1">
    <source>
        <dbReference type="EMBL" id="KAF5455278.1"/>
    </source>
</evidence>
<proteinExistence type="predicted"/>